<evidence type="ECO:0000313" key="1">
    <source>
        <dbReference type="EMBL" id="SDO79123.1"/>
    </source>
</evidence>
<accession>A0A1H0MFB5</accession>
<evidence type="ECO:0000313" key="2">
    <source>
        <dbReference type="Proteomes" id="UP000199077"/>
    </source>
</evidence>
<evidence type="ECO:0008006" key="3">
    <source>
        <dbReference type="Google" id="ProtNLM"/>
    </source>
</evidence>
<dbReference type="Proteomes" id="UP000199077">
    <property type="component" value="Chromosome I"/>
</dbReference>
<dbReference type="EMBL" id="LT629711">
    <property type="protein sequence ID" value="SDO79123.1"/>
    <property type="molecule type" value="Genomic_DNA"/>
</dbReference>
<proteinExistence type="predicted"/>
<dbReference type="STRING" id="443156.SAMN04489867_0594"/>
<gene>
    <name evidence="1" type="ORF">SAMN04489867_0594</name>
</gene>
<organism evidence="1 2">
    <name type="scientific">Pedococcus dokdonensis</name>
    <dbReference type="NCBI Taxonomy" id="443156"/>
    <lineage>
        <taxon>Bacteria</taxon>
        <taxon>Bacillati</taxon>
        <taxon>Actinomycetota</taxon>
        <taxon>Actinomycetes</taxon>
        <taxon>Micrococcales</taxon>
        <taxon>Intrasporangiaceae</taxon>
        <taxon>Pedococcus</taxon>
    </lineage>
</organism>
<reference evidence="2" key="1">
    <citation type="submission" date="2016-10" db="EMBL/GenBank/DDBJ databases">
        <authorList>
            <person name="Varghese N."/>
            <person name="Submissions S."/>
        </authorList>
    </citation>
    <scope>NUCLEOTIDE SEQUENCE [LARGE SCALE GENOMIC DNA]</scope>
    <source>
        <strain evidence="2">DSM 22329</strain>
    </source>
</reference>
<keyword evidence="2" id="KW-1185">Reference proteome</keyword>
<dbReference type="AlphaFoldDB" id="A0A1H0MFB5"/>
<sequence>MESIRNRAIGTIGVMAALVTCQGNVAYADSKFWGNTVQDGAQVTLLNASDLHQLHSDSDKGSAGSKPKFAYASVANCGSNTPDSPAPDDFCSGALTLCAGNSPEQGLGPSVRLFRRTVDAAGKPTGQWVQYGVTCFPEAAPGPARPRVTMAMVLAAFHDTDFAKPSVQIQPKGNVTLVTLPTYFETRWPQAGFEPEEVDQVDPARMAGFRVEIRPKLASITYVYGDGSTSGATTSLGGPYPTGDVTKTYRQPGDFAVRADVTYSGQFRVGGGAWVDIPGTVTIRGSAQTLSVRTAHARLVAD</sequence>
<name>A0A1H0MFB5_9MICO</name>
<protein>
    <recommendedName>
        <fullName evidence="3">PKD domain-containing protein</fullName>
    </recommendedName>
</protein>